<organism evidence="2 3">
    <name type="scientific">Ruminococcus albus 8</name>
    <dbReference type="NCBI Taxonomy" id="246199"/>
    <lineage>
        <taxon>Bacteria</taxon>
        <taxon>Bacillati</taxon>
        <taxon>Bacillota</taxon>
        <taxon>Clostridia</taxon>
        <taxon>Eubacteriales</taxon>
        <taxon>Oscillospiraceae</taxon>
        <taxon>Ruminococcus</taxon>
    </lineage>
</organism>
<dbReference type="GO" id="GO:0009240">
    <property type="term" value="P:isopentenyl diphosphate biosynthetic process"/>
    <property type="evidence" value="ECO:0007669"/>
    <property type="project" value="TreeGrafter"/>
</dbReference>
<dbReference type="eggNOG" id="COG1443">
    <property type="taxonomic scope" value="Bacteria"/>
</dbReference>
<dbReference type="InterPro" id="IPR015797">
    <property type="entry name" value="NUDIX_hydrolase-like_dom_sf"/>
</dbReference>
<dbReference type="SUPFAM" id="SSF55811">
    <property type="entry name" value="Nudix"/>
    <property type="match status" value="1"/>
</dbReference>
<keyword evidence="2" id="KW-0378">Hydrolase</keyword>
<dbReference type="Proteomes" id="UP000004259">
    <property type="component" value="Unassembled WGS sequence"/>
</dbReference>
<accession>E9SC34</accession>
<name>E9SC34_RUMAL</name>
<protein>
    <submittedName>
        <fullName evidence="2">Hydrolase, NUDIX family</fullName>
    </submittedName>
</protein>
<keyword evidence="3" id="KW-1185">Reference proteome</keyword>
<comment type="caution">
    <text evidence="2">The sequence shown here is derived from an EMBL/GenBank/DDBJ whole genome shotgun (WGS) entry which is preliminary data.</text>
</comment>
<feature type="domain" description="Nudix hydrolase" evidence="1">
    <location>
        <begin position="28"/>
        <end position="174"/>
    </location>
</feature>
<dbReference type="PANTHER" id="PTHR10885">
    <property type="entry name" value="ISOPENTENYL-DIPHOSPHATE DELTA-ISOMERASE"/>
    <property type="match status" value="1"/>
</dbReference>
<dbReference type="AlphaFoldDB" id="E9SC34"/>
<dbReference type="OrthoDB" id="9804563at2"/>
<dbReference type="CDD" id="cd04692">
    <property type="entry name" value="NUDIX_Hydrolase"/>
    <property type="match status" value="1"/>
</dbReference>
<evidence type="ECO:0000313" key="2">
    <source>
        <dbReference type="EMBL" id="EGC03221.1"/>
    </source>
</evidence>
<dbReference type="RefSeq" id="WP_002849446.1">
    <property type="nucleotide sequence ID" value="NZ_ADKM02000075.1"/>
</dbReference>
<dbReference type="GO" id="GO:0004452">
    <property type="term" value="F:isopentenyl-diphosphate delta-isomerase activity"/>
    <property type="evidence" value="ECO:0007669"/>
    <property type="project" value="TreeGrafter"/>
</dbReference>
<dbReference type="Gene3D" id="3.90.79.10">
    <property type="entry name" value="Nucleoside Triphosphate Pyrophosphohydrolase"/>
    <property type="match status" value="1"/>
</dbReference>
<proteinExistence type="predicted"/>
<dbReference type="GO" id="GO:0005737">
    <property type="term" value="C:cytoplasm"/>
    <property type="evidence" value="ECO:0007669"/>
    <property type="project" value="TreeGrafter"/>
</dbReference>
<dbReference type="InterPro" id="IPR000086">
    <property type="entry name" value="NUDIX_hydrolase_dom"/>
</dbReference>
<reference evidence="2 3" key="1">
    <citation type="submission" date="2011-02" db="EMBL/GenBank/DDBJ databases">
        <authorList>
            <person name="Nelson K.E."/>
            <person name="Sutton G."/>
            <person name="Torralba M."/>
            <person name="Durkin S."/>
            <person name="Harkins D."/>
            <person name="Montgomery R."/>
            <person name="Ziemer C."/>
            <person name="Klaassens E."/>
            <person name="Ocuiv P."/>
            <person name="Morrison M."/>
        </authorList>
    </citation>
    <scope>NUCLEOTIDE SEQUENCE [LARGE SCALE GENOMIC DNA]</scope>
    <source>
        <strain evidence="2 3">8</strain>
    </source>
</reference>
<dbReference type="PROSITE" id="PS51462">
    <property type="entry name" value="NUDIX"/>
    <property type="match status" value="1"/>
</dbReference>
<evidence type="ECO:0000259" key="1">
    <source>
        <dbReference type="PROSITE" id="PS51462"/>
    </source>
</evidence>
<dbReference type="Pfam" id="PF00293">
    <property type="entry name" value="NUDIX"/>
    <property type="match status" value="1"/>
</dbReference>
<dbReference type="STRING" id="246199.CUS_6851"/>
<dbReference type="EMBL" id="ADKM02000075">
    <property type="protein sequence ID" value="EGC03221.1"/>
    <property type="molecule type" value="Genomic_DNA"/>
</dbReference>
<evidence type="ECO:0000313" key="3">
    <source>
        <dbReference type="Proteomes" id="UP000004259"/>
    </source>
</evidence>
<dbReference type="PANTHER" id="PTHR10885:SF20">
    <property type="entry name" value="NUDIX HYDROLASE DOMAIN-CONTAINING PROTEIN"/>
    <property type="match status" value="1"/>
</dbReference>
<sequence length="187" mass="21355">MEFLDIVDENGDPTGEIIDRENAHTKGIRHRTAHLWLLRKCGGKVQILLQKRAENKSSYPACYDISSAGHIPAGVDYVPSALRELKEELGVDALAEELTSCGKRTIISDDVFFGKEFHDRQVSKVFVMWRDIDEKDFILQKEEVDSVRWVDFEYCIEAVKTNSFKHCIALEELMMIQKYLQSGGDGQ</sequence>
<dbReference type="GO" id="GO:0016787">
    <property type="term" value="F:hydrolase activity"/>
    <property type="evidence" value="ECO:0007669"/>
    <property type="project" value="UniProtKB-KW"/>
</dbReference>
<gene>
    <name evidence="2" type="ORF">CUS_6851</name>
</gene>